<comment type="caution">
    <text evidence="1">The sequence shown here is derived from an EMBL/GenBank/DDBJ whole genome shotgun (WGS) entry which is preliminary data.</text>
</comment>
<gene>
    <name evidence="1" type="ORF">HMPREF3196_00358</name>
</gene>
<reference evidence="1 2" key="1">
    <citation type="submission" date="2016-01" db="EMBL/GenBank/DDBJ databases">
        <authorList>
            <person name="Oliw E.H."/>
        </authorList>
    </citation>
    <scope>NUCLEOTIDE SEQUENCE [LARGE SCALE GENOMIC DNA]</scope>
    <source>
        <strain evidence="1 2">MJR8628B</strain>
    </source>
</reference>
<evidence type="ECO:0000313" key="1">
    <source>
        <dbReference type="EMBL" id="KWZ82277.1"/>
    </source>
</evidence>
<dbReference type="Proteomes" id="UP000070092">
    <property type="component" value="Unassembled WGS sequence"/>
</dbReference>
<sequence length="102" mass="10775">MAGTSLAAAAAGLNAMAADLESRGAMVAAMSRAIRESGRRDREQARLLMCQSLAMIARHRPDLTTSPTPEGFVGRLCDALDGLEPGLSARTIAHNREGRNGR</sequence>
<protein>
    <submittedName>
        <fullName evidence="1">Uncharacterized protein</fullName>
    </submittedName>
</protein>
<proteinExistence type="predicted"/>
<name>A0A133KRY4_BIFBI</name>
<organism evidence="1 2">
    <name type="scientific">Bifidobacterium bifidum</name>
    <dbReference type="NCBI Taxonomy" id="1681"/>
    <lineage>
        <taxon>Bacteria</taxon>
        <taxon>Bacillati</taxon>
        <taxon>Actinomycetota</taxon>
        <taxon>Actinomycetes</taxon>
        <taxon>Bifidobacteriales</taxon>
        <taxon>Bifidobacteriaceae</taxon>
        <taxon>Bifidobacterium</taxon>
    </lineage>
</organism>
<dbReference type="RefSeq" id="WP_061085780.1">
    <property type="nucleotide sequence ID" value="NZ_CP022723.1"/>
</dbReference>
<dbReference type="EMBL" id="LRPO01000016">
    <property type="protein sequence ID" value="KWZ82277.1"/>
    <property type="molecule type" value="Genomic_DNA"/>
</dbReference>
<accession>A0A133KRY4</accession>
<dbReference type="AlphaFoldDB" id="A0A133KRY4"/>
<evidence type="ECO:0000313" key="2">
    <source>
        <dbReference type="Proteomes" id="UP000070092"/>
    </source>
</evidence>